<dbReference type="InterPro" id="IPR016181">
    <property type="entry name" value="Acyl_CoA_acyltransferase"/>
</dbReference>
<evidence type="ECO:0000313" key="3">
    <source>
        <dbReference type="Proteomes" id="UP000621510"/>
    </source>
</evidence>
<comment type="caution">
    <text evidence="2">The sequence shown here is derived from an EMBL/GenBank/DDBJ whole genome shotgun (WGS) entry which is preliminary data.</text>
</comment>
<accession>A0ABS1Q1U6</accession>
<dbReference type="InterPro" id="IPR000182">
    <property type="entry name" value="GNAT_dom"/>
</dbReference>
<evidence type="ECO:0000259" key="1">
    <source>
        <dbReference type="Pfam" id="PF00583"/>
    </source>
</evidence>
<sequence>MTERTIYLDPDPRDWRSRKIRVRASRWYATVGLDRDGYVDAAASLGHTPELPAAYTEAVDRARDASIDRIWYDGYPGSFSYRNGPRWVDLFVQFPHVEAAVDAMRLAELDRDYSRLHALADRLTLPVDGWLAPGERELVRGVDFDSQSGTFLRFLRGKAKGRGVRLNGRATAGSVWVRPTLSLVEKQRREMFPEQHPGWEDRWTGYTESDDAPIRPWVGGRGQDLSYGATPVQFRAVETPGSGDCPCGTNLREPLDSGKEHTAHHAAWAFGIRAPKNLDWWGELAVVTTQSPIAWRKLAYQVARMPQKENHYDFRSWSHLGEPEVTPDNLRAYLLKANGYVIGYLAAHDASEHRSWDLIDASRYGDQDDTLRPRIILIWVADSYRRQGVGATLVQALANDFGCQVADVSWSSPISDAGRRLARQVSPEGIWVS</sequence>
<evidence type="ECO:0000313" key="2">
    <source>
        <dbReference type="EMBL" id="MBL1118225.1"/>
    </source>
</evidence>
<name>A0ABS1Q1U6_9ACTN</name>
<dbReference type="EMBL" id="JAERRG010000022">
    <property type="protein sequence ID" value="MBL1118225.1"/>
    <property type="molecule type" value="Genomic_DNA"/>
</dbReference>
<reference evidence="2 3" key="1">
    <citation type="submission" date="2021-01" db="EMBL/GenBank/DDBJ databases">
        <title>WGS of actinomycetes isolated from Thailand.</title>
        <authorList>
            <person name="Thawai C."/>
        </authorList>
    </citation>
    <scope>NUCLEOTIDE SEQUENCE [LARGE SCALE GENOMIC DNA]</scope>
    <source>
        <strain evidence="2 3">CA3R110</strain>
    </source>
</reference>
<feature type="domain" description="N-acetyltransferase" evidence="1">
    <location>
        <begin position="314"/>
        <end position="399"/>
    </location>
</feature>
<proteinExistence type="predicted"/>
<dbReference type="RefSeq" id="WP_201856063.1">
    <property type="nucleotide sequence ID" value="NZ_JAERRG010000022.1"/>
</dbReference>
<organism evidence="2 3">
    <name type="scientific">Streptomyces endocoffeicus</name>
    <dbReference type="NCBI Taxonomy" id="2898945"/>
    <lineage>
        <taxon>Bacteria</taxon>
        <taxon>Bacillati</taxon>
        <taxon>Actinomycetota</taxon>
        <taxon>Actinomycetes</taxon>
        <taxon>Kitasatosporales</taxon>
        <taxon>Streptomycetaceae</taxon>
        <taxon>Streptomyces</taxon>
    </lineage>
</organism>
<dbReference type="SUPFAM" id="SSF55729">
    <property type="entry name" value="Acyl-CoA N-acyltransferases (Nat)"/>
    <property type="match status" value="1"/>
</dbReference>
<protein>
    <submittedName>
        <fullName evidence="2">GNAT family N-acetyltransferase</fullName>
    </submittedName>
</protein>
<gene>
    <name evidence="2" type="ORF">JK364_38495</name>
</gene>
<dbReference type="Pfam" id="PF00583">
    <property type="entry name" value="Acetyltransf_1"/>
    <property type="match status" value="1"/>
</dbReference>
<keyword evidence="3" id="KW-1185">Reference proteome</keyword>
<dbReference type="Proteomes" id="UP000621510">
    <property type="component" value="Unassembled WGS sequence"/>
</dbReference>
<dbReference type="Gene3D" id="3.40.630.30">
    <property type="match status" value="1"/>
</dbReference>